<comment type="caution">
    <text evidence="5">The sequence shown here is derived from an EMBL/GenBank/DDBJ whole genome shotgun (WGS) entry which is preliminary data.</text>
</comment>
<comment type="cofactor">
    <cofactor evidence="1">
        <name>pyridoxal 5'-phosphate</name>
        <dbReference type="ChEBI" id="CHEBI:597326"/>
    </cofactor>
</comment>
<organism evidence="5 6">
    <name type="scientific">Penicillium hordei</name>
    <dbReference type="NCBI Taxonomy" id="40994"/>
    <lineage>
        <taxon>Eukaryota</taxon>
        <taxon>Fungi</taxon>
        <taxon>Dikarya</taxon>
        <taxon>Ascomycota</taxon>
        <taxon>Pezizomycotina</taxon>
        <taxon>Eurotiomycetes</taxon>
        <taxon>Eurotiomycetidae</taxon>
        <taxon>Eurotiales</taxon>
        <taxon>Aspergillaceae</taxon>
        <taxon>Penicillium</taxon>
    </lineage>
</organism>
<dbReference type="GeneID" id="81593104"/>
<evidence type="ECO:0000256" key="2">
    <source>
        <dbReference type="ARBA" id="ARBA00008954"/>
    </source>
</evidence>
<sequence>MSTRNRQAESKVFHRSVNSQQLAVASGRGCTLVLEDGREVLDGAAGAAVACLGHGNRNVQQAILSQMDKISYIHAQVYTSGPIEELAALLVESTGNLMSRVVFTSSGSESMEVAMKLARQYHLEKDPPQPQRDLFLSRQQSYHGATLGTLALSGHVNRRARYEPLMLSNMRKTAACNPYRGQGVDESDRAYVDRLASYLEEDIKACGPDRICAFVAETICGASLGCVPPVAGYLQAVRAICDKYDILLILDEIMCGVGRTGTMHAWEQEGVVPDIQAVAKGLGGGYVPIGAVLLNHKVFDTMAAGSGVLSHGQTYQSHLLACAAALEVQRCLQKDKLVDRCRDLGNYLLSQLKAQLGEMPFVGDIRGRGLFVGVEFVVDKKSKEPFPSAKNVAGQVHAAALRHGLATYPGTGTADGVRGDHILLAPPFIITTDDIDSLVLRLGKAITDVTKEFHL</sequence>
<name>A0AAD6DMI9_9EURO</name>
<evidence type="ECO:0008006" key="7">
    <source>
        <dbReference type="Google" id="ProtNLM"/>
    </source>
</evidence>
<dbReference type="PANTHER" id="PTHR43094">
    <property type="entry name" value="AMINOTRANSFERASE"/>
    <property type="match status" value="1"/>
</dbReference>
<dbReference type="NCBIfam" id="NF005685">
    <property type="entry name" value="PRK07483.1"/>
    <property type="match status" value="1"/>
</dbReference>
<dbReference type="Gene3D" id="3.40.640.10">
    <property type="entry name" value="Type I PLP-dependent aspartate aminotransferase-like (Major domain)"/>
    <property type="match status" value="1"/>
</dbReference>
<evidence type="ECO:0000313" key="6">
    <source>
        <dbReference type="Proteomes" id="UP001213799"/>
    </source>
</evidence>
<dbReference type="RefSeq" id="XP_056748149.1">
    <property type="nucleotide sequence ID" value="XM_056902862.1"/>
</dbReference>
<protein>
    <recommendedName>
        <fullName evidence="7">Aminotransferase</fullName>
    </recommendedName>
</protein>
<dbReference type="InterPro" id="IPR015424">
    <property type="entry name" value="PyrdxlP-dep_Trfase"/>
</dbReference>
<dbReference type="EMBL" id="JAQJAE010000006">
    <property type="protein sequence ID" value="KAJ5589130.1"/>
    <property type="molecule type" value="Genomic_DNA"/>
</dbReference>
<proteinExistence type="inferred from homology"/>
<dbReference type="PANTHER" id="PTHR43094:SF1">
    <property type="entry name" value="AMINOTRANSFERASE CLASS-III"/>
    <property type="match status" value="1"/>
</dbReference>
<comment type="similarity">
    <text evidence="2 4">Belongs to the class-III pyridoxal-phosphate-dependent aminotransferase family.</text>
</comment>
<gene>
    <name evidence="5" type="ORF">N7537_011808</name>
</gene>
<dbReference type="InterPro" id="IPR005814">
    <property type="entry name" value="Aminotrans_3"/>
</dbReference>
<keyword evidence="3 4" id="KW-0663">Pyridoxal phosphate</keyword>
<evidence type="ECO:0000256" key="3">
    <source>
        <dbReference type="ARBA" id="ARBA00022898"/>
    </source>
</evidence>
<dbReference type="GO" id="GO:0030170">
    <property type="term" value="F:pyridoxal phosphate binding"/>
    <property type="evidence" value="ECO:0007669"/>
    <property type="project" value="InterPro"/>
</dbReference>
<dbReference type="CDD" id="cd00610">
    <property type="entry name" value="OAT_like"/>
    <property type="match status" value="1"/>
</dbReference>
<dbReference type="Proteomes" id="UP001213799">
    <property type="component" value="Unassembled WGS sequence"/>
</dbReference>
<dbReference type="Pfam" id="PF00202">
    <property type="entry name" value="Aminotran_3"/>
    <property type="match status" value="1"/>
</dbReference>
<dbReference type="SUPFAM" id="SSF53383">
    <property type="entry name" value="PLP-dependent transferases"/>
    <property type="match status" value="1"/>
</dbReference>
<keyword evidence="6" id="KW-1185">Reference proteome</keyword>
<dbReference type="GO" id="GO:0008483">
    <property type="term" value="F:transaminase activity"/>
    <property type="evidence" value="ECO:0007669"/>
    <property type="project" value="InterPro"/>
</dbReference>
<dbReference type="FunFam" id="3.40.640.10:FF:000004">
    <property type="entry name" value="Acetylornithine aminotransferase"/>
    <property type="match status" value="1"/>
</dbReference>
<reference evidence="5" key="1">
    <citation type="journal article" date="2023" name="IMA Fungus">
        <title>Comparative genomic study of the Penicillium genus elucidates a diverse pangenome and 15 lateral gene transfer events.</title>
        <authorList>
            <person name="Petersen C."/>
            <person name="Sorensen T."/>
            <person name="Nielsen M.R."/>
            <person name="Sondergaard T.E."/>
            <person name="Sorensen J.L."/>
            <person name="Fitzpatrick D.A."/>
            <person name="Frisvad J.C."/>
            <person name="Nielsen K.L."/>
        </authorList>
    </citation>
    <scope>NUCLEOTIDE SEQUENCE</scope>
    <source>
        <strain evidence="5">IBT 12815</strain>
    </source>
</reference>
<evidence type="ECO:0000256" key="4">
    <source>
        <dbReference type="RuleBase" id="RU003560"/>
    </source>
</evidence>
<dbReference type="GO" id="GO:0005829">
    <property type="term" value="C:cytosol"/>
    <property type="evidence" value="ECO:0007669"/>
    <property type="project" value="TreeGrafter"/>
</dbReference>
<dbReference type="InterPro" id="IPR015422">
    <property type="entry name" value="PyrdxlP-dep_Trfase_small"/>
</dbReference>
<dbReference type="InterPro" id="IPR015421">
    <property type="entry name" value="PyrdxlP-dep_Trfase_major"/>
</dbReference>
<dbReference type="AlphaFoldDB" id="A0AAD6DMI9"/>
<accession>A0AAD6DMI9</accession>
<reference evidence="5" key="2">
    <citation type="submission" date="2023-01" db="EMBL/GenBank/DDBJ databases">
        <authorList>
            <person name="Petersen C."/>
        </authorList>
    </citation>
    <scope>NUCLEOTIDE SEQUENCE</scope>
    <source>
        <strain evidence="5">IBT 12815</strain>
    </source>
</reference>
<dbReference type="Gene3D" id="3.90.1150.10">
    <property type="entry name" value="Aspartate Aminotransferase, domain 1"/>
    <property type="match status" value="1"/>
</dbReference>
<evidence type="ECO:0000313" key="5">
    <source>
        <dbReference type="EMBL" id="KAJ5589130.1"/>
    </source>
</evidence>
<evidence type="ECO:0000256" key="1">
    <source>
        <dbReference type="ARBA" id="ARBA00001933"/>
    </source>
</evidence>